<evidence type="ECO:0000313" key="1">
    <source>
        <dbReference type="EMBL" id="CAB4573486.1"/>
    </source>
</evidence>
<dbReference type="AlphaFoldDB" id="A0A6J6ECA7"/>
<name>A0A6J6ECA7_9ZZZZ</name>
<accession>A0A6J6ECA7</accession>
<dbReference type="EMBL" id="CAEZTT010000034">
    <property type="protein sequence ID" value="CAB4573486.1"/>
    <property type="molecule type" value="Genomic_DNA"/>
</dbReference>
<protein>
    <submittedName>
        <fullName evidence="1">Unannotated protein</fullName>
    </submittedName>
</protein>
<reference evidence="1" key="1">
    <citation type="submission" date="2020-05" db="EMBL/GenBank/DDBJ databases">
        <authorList>
            <person name="Chiriac C."/>
            <person name="Salcher M."/>
            <person name="Ghai R."/>
            <person name="Kavagutti S V."/>
        </authorList>
    </citation>
    <scope>NUCLEOTIDE SEQUENCE</scope>
</reference>
<sequence length="43" mass="5139">MEAMISNHYYDDDESKKNTFVIRAETMESYADLYRLQVNTETD</sequence>
<gene>
    <name evidence="1" type="ORF">UFOPK1726_00431</name>
</gene>
<proteinExistence type="predicted"/>
<organism evidence="1">
    <name type="scientific">freshwater metagenome</name>
    <dbReference type="NCBI Taxonomy" id="449393"/>
    <lineage>
        <taxon>unclassified sequences</taxon>
        <taxon>metagenomes</taxon>
        <taxon>ecological metagenomes</taxon>
    </lineage>
</organism>